<evidence type="ECO:0000313" key="9">
    <source>
        <dbReference type="Proteomes" id="UP000675781"/>
    </source>
</evidence>
<dbReference type="EMBL" id="JAGSOG010000299">
    <property type="protein sequence ID" value="MBR7838531.1"/>
    <property type="molecule type" value="Genomic_DNA"/>
</dbReference>
<proteinExistence type="predicted"/>
<evidence type="ECO:0000313" key="8">
    <source>
        <dbReference type="EMBL" id="MBR7838531.1"/>
    </source>
</evidence>
<feature type="compositionally biased region" description="Low complexity" evidence="6">
    <location>
        <begin position="74"/>
        <end position="83"/>
    </location>
</feature>
<dbReference type="PANTHER" id="PTHR23513:SF18">
    <property type="entry name" value="INTEGRAL MEMBRANE PROTEIN"/>
    <property type="match status" value="1"/>
</dbReference>
<evidence type="ECO:0000256" key="5">
    <source>
        <dbReference type="ARBA" id="ARBA00023136"/>
    </source>
</evidence>
<dbReference type="Gene3D" id="1.20.1250.20">
    <property type="entry name" value="MFS general substrate transporter like domains"/>
    <property type="match status" value="1"/>
</dbReference>
<dbReference type="GO" id="GO:0005886">
    <property type="term" value="C:plasma membrane"/>
    <property type="evidence" value="ECO:0007669"/>
    <property type="project" value="UniProtKB-SubCell"/>
</dbReference>
<dbReference type="InterPro" id="IPR011701">
    <property type="entry name" value="MFS"/>
</dbReference>
<organism evidence="8 9">
    <name type="scientific">Actinospica durhamensis</name>
    <dbReference type="NCBI Taxonomy" id="1508375"/>
    <lineage>
        <taxon>Bacteria</taxon>
        <taxon>Bacillati</taxon>
        <taxon>Actinomycetota</taxon>
        <taxon>Actinomycetes</taxon>
        <taxon>Catenulisporales</taxon>
        <taxon>Actinospicaceae</taxon>
        <taxon>Actinospica</taxon>
    </lineage>
</organism>
<feature type="compositionally biased region" description="Gly residues" evidence="6">
    <location>
        <begin position="61"/>
        <end position="73"/>
    </location>
</feature>
<dbReference type="InterPro" id="IPR036259">
    <property type="entry name" value="MFS_trans_sf"/>
</dbReference>
<protein>
    <submittedName>
        <fullName evidence="8">MFS transporter</fullName>
    </submittedName>
</protein>
<dbReference type="Proteomes" id="UP000675781">
    <property type="component" value="Unassembled WGS sequence"/>
</dbReference>
<accession>A0A941EWG4</accession>
<feature type="transmembrane region" description="Helical" evidence="7">
    <location>
        <begin position="426"/>
        <end position="445"/>
    </location>
</feature>
<dbReference type="AlphaFoldDB" id="A0A941EWG4"/>
<dbReference type="PANTHER" id="PTHR23513">
    <property type="entry name" value="INTEGRAL MEMBRANE EFFLUX PROTEIN-RELATED"/>
    <property type="match status" value="1"/>
</dbReference>
<keyword evidence="5 7" id="KW-0472">Membrane</keyword>
<keyword evidence="4 7" id="KW-1133">Transmembrane helix</keyword>
<evidence type="ECO:0000256" key="6">
    <source>
        <dbReference type="SAM" id="MobiDB-lite"/>
    </source>
</evidence>
<evidence type="ECO:0000256" key="2">
    <source>
        <dbReference type="ARBA" id="ARBA00022475"/>
    </source>
</evidence>
<dbReference type="RefSeq" id="WP_212532987.1">
    <property type="nucleotide sequence ID" value="NZ_JAGSOG010000299.1"/>
</dbReference>
<dbReference type="SUPFAM" id="SSF103473">
    <property type="entry name" value="MFS general substrate transporter"/>
    <property type="match status" value="1"/>
</dbReference>
<feature type="transmembrane region" description="Helical" evidence="7">
    <location>
        <begin position="394"/>
        <end position="419"/>
    </location>
</feature>
<evidence type="ECO:0000256" key="4">
    <source>
        <dbReference type="ARBA" id="ARBA00022989"/>
    </source>
</evidence>
<keyword evidence="9" id="KW-1185">Reference proteome</keyword>
<feature type="transmembrane region" description="Helical" evidence="7">
    <location>
        <begin position="513"/>
        <end position="534"/>
    </location>
</feature>
<feature type="transmembrane region" description="Helical" evidence="7">
    <location>
        <begin position="294"/>
        <end position="312"/>
    </location>
</feature>
<comment type="subcellular location">
    <subcellularLocation>
        <location evidence="1">Cell membrane</location>
        <topology evidence="1">Multi-pass membrane protein</topology>
    </subcellularLocation>
</comment>
<feature type="transmembrane region" description="Helical" evidence="7">
    <location>
        <begin position="141"/>
        <end position="162"/>
    </location>
</feature>
<reference evidence="8" key="1">
    <citation type="submission" date="2021-04" db="EMBL/GenBank/DDBJ databases">
        <title>Genome based classification of Actinospica acidithermotolerans sp. nov., an actinobacterium isolated from an Indonesian hot spring.</title>
        <authorList>
            <person name="Kusuma A.B."/>
            <person name="Putra K.E."/>
            <person name="Nafisah S."/>
            <person name="Loh J."/>
            <person name="Nouioui I."/>
            <person name="Goodfellow M."/>
        </authorList>
    </citation>
    <scope>NUCLEOTIDE SEQUENCE</scope>
    <source>
        <strain evidence="8">CSCA 57</strain>
    </source>
</reference>
<dbReference type="Pfam" id="PF07690">
    <property type="entry name" value="MFS_1"/>
    <property type="match status" value="1"/>
</dbReference>
<feature type="region of interest" description="Disordered" evidence="6">
    <location>
        <begin position="1"/>
        <end position="92"/>
    </location>
</feature>
<evidence type="ECO:0000256" key="7">
    <source>
        <dbReference type="SAM" id="Phobius"/>
    </source>
</evidence>
<keyword evidence="2" id="KW-1003">Cell membrane</keyword>
<name>A0A941EWG4_9ACTN</name>
<feature type="transmembrane region" description="Helical" evidence="7">
    <location>
        <begin position="174"/>
        <end position="192"/>
    </location>
</feature>
<evidence type="ECO:0000256" key="3">
    <source>
        <dbReference type="ARBA" id="ARBA00022692"/>
    </source>
</evidence>
<dbReference type="GO" id="GO:0022857">
    <property type="term" value="F:transmembrane transporter activity"/>
    <property type="evidence" value="ECO:0007669"/>
    <property type="project" value="InterPro"/>
</dbReference>
<feature type="transmembrane region" description="Helical" evidence="7">
    <location>
        <begin position="355"/>
        <end position="382"/>
    </location>
</feature>
<gene>
    <name evidence="8" type="ORF">KDL01_35015</name>
</gene>
<feature type="compositionally biased region" description="Basic and acidic residues" evidence="6">
    <location>
        <begin position="1"/>
        <end position="15"/>
    </location>
</feature>
<comment type="caution">
    <text evidence="8">The sequence shown here is derived from an EMBL/GenBank/DDBJ whole genome shotgun (WGS) entry which is preliminary data.</text>
</comment>
<keyword evidence="3 7" id="KW-0812">Transmembrane</keyword>
<evidence type="ECO:0000256" key="1">
    <source>
        <dbReference type="ARBA" id="ARBA00004651"/>
    </source>
</evidence>
<sequence length="544" mass="55684">MGGRDKASEQVDHDTAPPPLEDTALGSPADLHATEALGPGADPAAATQAVSGENGPEGSHGQDGPGNPGGPAGSTGSTGSSAPGDKKAAGRNAAWMRQTGSVVKHGADEAKDAADAVYGRIQRITHAEGAGQSGLAPVIELNAVVATGDLLVTVALATSLFFSVQPGEARPKVALYLLVTMVPFVILAPVIGPVLDRLRGGRRFAMAITALVRALLALVLAKTIASGSLAVYPAAFGCLAASRAYGVSRSAVIPRVLPVGTSLVRANSRINLFTLIATLVATPIGYGLGKLNHALPLLLAALVFFAGTWLALRLPKHVDSDAGEVSAQLRREDHGLDENERTLAQTMPDKRLRSVGVSVLTALRATGALRAFAGYMALYFAFMLRTNSIGGLRNLTAIGLVAGAIAVGGGLGSLVGGWLKARAPEGIVTGCVTISAIVAVLTAFYYNLPMVLLACGLAGLAPSLAKLSLDAMIQRDTVEQVRTSAFAKSETLMQLCWVLGAGLGLVMPSSHPVLALSVCAVWLCVVTLLTGKALTDQHSAAKAS</sequence>